<evidence type="ECO:0000256" key="1">
    <source>
        <dbReference type="ARBA" id="ARBA00004141"/>
    </source>
</evidence>
<feature type="transmembrane region" description="Helical" evidence="6">
    <location>
        <begin position="85"/>
        <end position="105"/>
    </location>
</feature>
<dbReference type="GO" id="GO:0016020">
    <property type="term" value="C:membrane"/>
    <property type="evidence" value="ECO:0007669"/>
    <property type="project" value="UniProtKB-SubCell"/>
</dbReference>
<evidence type="ECO:0000313" key="9">
    <source>
        <dbReference type="Proteomes" id="UP000593818"/>
    </source>
</evidence>
<keyword evidence="4 6" id="KW-1133">Transmembrane helix</keyword>
<feature type="transmembrane region" description="Helical" evidence="6">
    <location>
        <begin position="200"/>
        <end position="217"/>
    </location>
</feature>
<dbReference type="SUPFAM" id="SSF103481">
    <property type="entry name" value="Multidrug resistance efflux transporter EmrE"/>
    <property type="match status" value="2"/>
</dbReference>
<feature type="transmembrane region" description="Helical" evidence="6">
    <location>
        <begin position="229"/>
        <end position="248"/>
    </location>
</feature>
<feature type="domain" description="EamA" evidence="7">
    <location>
        <begin position="167"/>
        <end position="295"/>
    </location>
</feature>
<dbReference type="PANTHER" id="PTHR32322">
    <property type="entry name" value="INNER MEMBRANE TRANSPORTER"/>
    <property type="match status" value="1"/>
</dbReference>
<evidence type="ECO:0000256" key="2">
    <source>
        <dbReference type="ARBA" id="ARBA00007362"/>
    </source>
</evidence>
<dbReference type="Proteomes" id="UP000593818">
    <property type="component" value="Chromosome"/>
</dbReference>
<accession>A0A7M2XKU6</accession>
<evidence type="ECO:0000259" key="7">
    <source>
        <dbReference type="Pfam" id="PF00892"/>
    </source>
</evidence>
<sequence length="306" mass="31400">MRLKSSAIVSAGPVLSPDPRGLAWGLLGVAGFSLTVPLTRIAVENGAMSPLFVAAGRAVVAAVLAALALALTGQRLPNTHQWRRIAVVTGGVVIGFPMLTSYALTMAPANHSAIVIAILPAATAVVAVLRAHERPPTPFWVAAGAGTVAVMAFAGLRGGGFAGFGRADLLLLGAVVAAALGYAEGGLLAREIGAWQTISWALVLGSPLMVTLTLVSLVDGLPQGGVTHWASFAYLGIVSMFLGFFAWYRGLAIGPMARVGQVQLTQPIMTVGWAAWLLGEPLTWAVVVGGAVVVLCAGTAVRVRRN</sequence>
<feature type="transmembrane region" description="Helical" evidence="6">
    <location>
        <begin position="111"/>
        <end position="131"/>
    </location>
</feature>
<keyword evidence="3 6" id="KW-0812">Transmembrane</keyword>
<keyword evidence="5 6" id="KW-0472">Membrane</keyword>
<feature type="transmembrane region" description="Helical" evidence="6">
    <location>
        <begin position="21"/>
        <end position="39"/>
    </location>
</feature>
<evidence type="ECO:0000256" key="4">
    <source>
        <dbReference type="ARBA" id="ARBA00022989"/>
    </source>
</evidence>
<feature type="transmembrane region" description="Helical" evidence="6">
    <location>
        <begin position="51"/>
        <end position="73"/>
    </location>
</feature>
<feature type="transmembrane region" description="Helical" evidence="6">
    <location>
        <begin position="138"/>
        <end position="157"/>
    </location>
</feature>
<dbReference type="PANTHER" id="PTHR32322:SF2">
    <property type="entry name" value="EAMA DOMAIN-CONTAINING PROTEIN"/>
    <property type="match status" value="1"/>
</dbReference>
<organism evidence="8 9">
    <name type="scientific">Rhodococcus pyridinivorans</name>
    <dbReference type="NCBI Taxonomy" id="103816"/>
    <lineage>
        <taxon>Bacteria</taxon>
        <taxon>Bacillati</taxon>
        <taxon>Actinomycetota</taxon>
        <taxon>Actinomycetes</taxon>
        <taxon>Mycobacteriales</taxon>
        <taxon>Nocardiaceae</taxon>
        <taxon>Rhodococcus</taxon>
    </lineage>
</organism>
<feature type="domain" description="EamA" evidence="7">
    <location>
        <begin position="20"/>
        <end position="151"/>
    </location>
</feature>
<evidence type="ECO:0000256" key="6">
    <source>
        <dbReference type="SAM" id="Phobius"/>
    </source>
</evidence>
<name>A0A7M2XKU6_9NOCA</name>
<dbReference type="Pfam" id="PF00892">
    <property type="entry name" value="EamA"/>
    <property type="match status" value="2"/>
</dbReference>
<reference evidence="8 9" key="1">
    <citation type="submission" date="2020-10" db="EMBL/GenBank/DDBJ databases">
        <title>Whole genome sequence of oil-degrading bacteria Rhodococcus pyridinivorans strain 5Ap.</title>
        <authorList>
            <person name="Akhremchuk A.E."/>
            <person name="Valentovich L.N."/>
            <person name="Charniauskaya M.I."/>
            <person name="Bukliarevich H.A."/>
            <person name="Titok M.A."/>
        </authorList>
    </citation>
    <scope>NUCLEOTIDE SEQUENCE [LARGE SCALE GENOMIC DNA]</scope>
    <source>
        <strain evidence="8 9">5Ap</strain>
    </source>
</reference>
<comment type="similarity">
    <text evidence="2">Belongs to the EamA transporter family.</text>
</comment>
<proteinExistence type="inferred from homology"/>
<gene>
    <name evidence="8" type="ORF">INP59_20935</name>
</gene>
<comment type="subcellular location">
    <subcellularLocation>
        <location evidence="1">Membrane</location>
        <topology evidence="1">Multi-pass membrane protein</topology>
    </subcellularLocation>
</comment>
<dbReference type="InterPro" id="IPR037185">
    <property type="entry name" value="EmrE-like"/>
</dbReference>
<evidence type="ECO:0000313" key="8">
    <source>
        <dbReference type="EMBL" id="QOV98289.1"/>
    </source>
</evidence>
<dbReference type="InterPro" id="IPR000620">
    <property type="entry name" value="EamA_dom"/>
</dbReference>
<feature type="transmembrane region" description="Helical" evidence="6">
    <location>
        <begin position="284"/>
        <end position="303"/>
    </location>
</feature>
<keyword evidence="9" id="KW-1185">Reference proteome</keyword>
<protein>
    <submittedName>
        <fullName evidence="8">DMT family transporter</fullName>
    </submittedName>
</protein>
<evidence type="ECO:0000256" key="5">
    <source>
        <dbReference type="ARBA" id="ARBA00023136"/>
    </source>
</evidence>
<evidence type="ECO:0000256" key="3">
    <source>
        <dbReference type="ARBA" id="ARBA00022692"/>
    </source>
</evidence>
<dbReference type="AlphaFoldDB" id="A0A7M2XKU6"/>
<dbReference type="InterPro" id="IPR050638">
    <property type="entry name" value="AA-Vitamin_Transporters"/>
</dbReference>
<dbReference type="EMBL" id="CP063450">
    <property type="protein sequence ID" value="QOV98289.1"/>
    <property type="molecule type" value="Genomic_DNA"/>
</dbReference>